<organism evidence="1 2">
    <name type="scientific">Piloderma croceum (strain F 1598)</name>
    <dbReference type="NCBI Taxonomy" id="765440"/>
    <lineage>
        <taxon>Eukaryota</taxon>
        <taxon>Fungi</taxon>
        <taxon>Dikarya</taxon>
        <taxon>Basidiomycota</taxon>
        <taxon>Agaricomycotina</taxon>
        <taxon>Agaricomycetes</taxon>
        <taxon>Agaricomycetidae</taxon>
        <taxon>Atheliales</taxon>
        <taxon>Atheliaceae</taxon>
        <taxon>Piloderma</taxon>
    </lineage>
</organism>
<dbReference type="AlphaFoldDB" id="A0A0C3BL32"/>
<dbReference type="HOGENOM" id="CLU_2942590_0_0_1"/>
<dbReference type="InParanoid" id="A0A0C3BL32"/>
<protein>
    <submittedName>
        <fullName evidence="1">Uncharacterized protein</fullName>
    </submittedName>
</protein>
<evidence type="ECO:0000313" key="2">
    <source>
        <dbReference type="Proteomes" id="UP000054166"/>
    </source>
</evidence>
<accession>A0A0C3BL32</accession>
<sequence>MSTPPHRALMLNINELYPVSSMLTHIKFSRHLCHSFIRARVRCPWGSGRARPCLYKFRSP</sequence>
<reference evidence="2" key="2">
    <citation type="submission" date="2015-01" db="EMBL/GenBank/DDBJ databases">
        <title>Evolutionary Origins and Diversification of the Mycorrhizal Mutualists.</title>
        <authorList>
            <consortium name="DOE Joint Genome Institute"/>
            <consortium name="Mycorrhizal Genomics Consortium"/>
            <person name="Kohler A."/>
            <person name="Kuo A."/>
            <person name="Nagy L.G."/>
            <person name="Floudas D."/>
            <person name="Copeland A."/>
            <person name="Barry K.W."/>
            <person name="Cichocki N."/>
            <person name="Veneault-Fourrey C."/>
            <person name="LaButti K."/>
            <person name="Lindquist E.A."/>
            <person name="Lipzen A."/>
            <person name="Lundell T."/>
            <person name="Morin E."/>
            <person name="Murat C."/>
            <person name="Riley R."/>
            <person name="Ohm R."/>
            <person name="Sun H."/>
            <person name="Tunlid A."/>
            <person name="Henrissat B."/>
            <person name="Grigoriev I.V."/>
            <person name="Hibbett D.S."/>
            <person name="Martin F."/>
        </authorList>
    </citation>
    <scope>NUCLEOTIDE SEQUENCE [LARGE SCALE GENOMIC DNA]</scope>
    <source>
        <strain evidence="2">F 1598</strain>
    </source>
</reference>
<reference evidence="1 2" key="1">
    <citation type="submission" date="2014-04" db="EMBL/GenBank/DDBJ databases">
        <authorList>
            <consortium name="DOE Joint Genome Institute"/>
            <person name="Kuo A."/>
            <person name="Tarkka M."/>
            <person name="Buscot F."/>
            <person name="Kohler A."/>
            <person name="Nagy L.G."/>
            <person name="Floudas D."/>
            <person name="Copeland A."/>
            <person name="Barry K.W."/>
            <person name="Cichocki N."/>
            <person name="Veneault-Fourrey C."/>
            <person name="LaButti K."/>
            <person name="Lindquist E.A."/>
            <person name="Lipzen A."/>
            <person name="Lundell T."/>
            <person name="Morin E."/>
            <person name="Murat C."/>
            <person name="Sun H."/>
            <person name="Tunlid A."/>
            <person name="Henrissat B."/>
            <person name="Grigoriev I.V."/>
            <person name="Hibbett D.S."/>
            <person name="Martin F."/>
            <person name="Nordberg H.P."/>
            <person name="Cantor M.N."/>
            <person name="Hua S.X."/>
        </authorList>
    </citation>
    <scope>NUCLEOTIDE SEQUENCE [LARGE SCALE GENOMIC DNA]</scope>
    <source>
        <strain evidence="1 2">F 1598</strain>
    </source>
</reference>
<dbReference type="Proteomes" id="UP000054166">
    <property type="component" value="Unassembled WGS sequence"/>
</dbReference>
<proteinExistence type="predicted"/>
<dbReference type="EMBL" id="KN832980">
    <property type="protein sequence ID" value="KIM87133.1"/>
    <property type="molecule type" value="Genomic_DNA"/>
</dbReference>
<keyword evidence="2" id="KW-1185">Reference proteome</keyword>
<name>A0A0C3BL32_PILCF</name>
<gene>
    <name evidence="1" type="ORF">PILCRDRAFT_815595</name>
</gene>
<evidence type="ECO:0000313" key="1">
    <source>
        <dbReference type="EMBL" id="KIM87133.1"/>
    </source>
</evidence>